<feature type="non-terminal residue" evidence="3">
    <location>
        <position position="1"/>
    </location>
</feature>
<evidence type="ECO:0000313" key="3">
    <source>
        <dbReference type="EMBL" id="EQB34059.1"/>
    </source>
</evidence>
<reference evidence="3 4" key="1">
    <citation type="journal article" date="2013" name="Genome Announc.">
        <title>Draft Genome Sequence of Sphingobium ummariense Strain RL-3, a Hexachlorocyclohexane-Degrading Bacterium.</title>
        <authorList>
            <person name="Kohli P."/>
            <person name="Dua A."/>
            <person name="Sangwan N."/>
            <person name="Oldach P."/>
            <person name="Khurana J.P."/>
            <person name="Lal R."/>
        </authorList>
    </citation>
    <scope>NUCLEOTIDE SEQUENCE [LARGE SCALE GENOMIC DNA]</scope>
    <source>
        <strain evidence="3 4">RL-3</strain>
    </source>
</reference>
<dbReference type="STRING" id="1346791.M529_01025"/>
<dbReference type="InterPro" id="IPR036291">
    <property type="entry name" value="NAD(P)-bd_dom_sf"/>
</dbReference>
<dbReference type="OrthoDB" id="9812907at2"/>
<dbReference type="PATRIC" id="fig|1346791.3.peg.193"/>
<dbReference type="SUPFAM" id="SSF51735">
    <property type="entry name" value="NAD(P)-binding Rossmann-fold domains"/>
    <property type="match status" value="1"/>
</dbReference>
<comment type="caution">
    <text evidence="3">The sequence shown here is derived from an EMBL/GenBank/DDBJ whole genome shotgun (WGS) entry which is preliminary data.</text>
</comment>
<evidence type="ECO:0000259" key="2">
    <source>
        <dbReference type="Pfam" id="PF14833"/>
    </source>
</evidence>
<organism evidence="3 4">
    <name type="scientific">Sphingobium ummariense RL-3</name>
    <dbReference type="NCBI Taxonomy" id="1346791"/>
    <lineage>
        <taxon>Bacteria</taxon>
        <taxon>Pseudomonadati</taxon>
        <taxon>Pseudomonadota</taxon>
        <taxon>Alphaproteobacteria</taxon>
        <taxon>Sphingomonadales</taxon>
        <taxon>Sphingomonadaceae</taxon>
        <taxon>Sphingobium</taxon>
    </lineage>
</organism>
<gene>
    <name evidence="3" type="ORF">M529_01025</name>
</gene>
<dbReference type="Pfam" id="PF03446">
    <property type="entry name" value="NAD_binding_2"/>
    <property type="match status" value="1"/>
</dbReference>
<protein>
    <recommendedName>
        <fullName evidence="5">NAD(P)-dependent oxidoreductase</fullName>
    </recommendedName>
</protein>
<sequence>FVVAMVADNDASRNAWLGPQGALAAMAPGSVAIDSSTLDPDWIETLAAEMKAAGVHFVEAPVTGSKVQAESGTLRFFVGSDGESLELARPVLDAMGNGVIHLGPAGSGAVMKLANNFMAGIQVASFAEALALIEAKGLDREQAVNVLRNGAPGSPMVGLMADRMLAQNYDPNFLVPLMAKDLGYAGALLASVGIDSGLAAAARARFQQAEAAGFGDRDISSVVEPLRKA</sequence>
<dbReference type="PANTHER" id="PTHR43580">
    <property type="entry name" value="OXIDOREDUCTASE GLYR1-RELATED"/>
    <property type="match status" value="1"/>
</dbReference>
<dbReference type="SUPFAM" id="SSF48179">
    <property type="entry name" value="6-phosphogluconate dehydrogenase C-terminal domain-like"/>
    <property type="match status" value="1"/>
</dbReference>
<dbReference type="RefSeq" id="WP_021316262.1">
    <property type="nucleotide sequence ID" value="NZ_AUWY01000021.1"/>
</dbReference>
<dbReference type="InterPro" id="IPR029154">
    <property type="entry name" value="HIBADH-like_NADP-bd"/>
</dbReference>
<dbReference type="GO" id="GO:0051287">
    <property type="term" value="F:NAD binding"/>
    <property type="evidence" value="ECO:0007669"/>
    <property type="project" value="InterPro"/>
</dbReference>
<accession>T0KBI0</accession>
<dbReference type="InterPro" id="IPR051265">
    <property type="entry name" value="HIBADH-related_NP60_sf"/>
</dbReference>
<proteinExistence type="predicted"/>
<evidence type="ECO:0008006" key="5">
    <source>
        <dbReference type="Google" id="ProtNLM"/>
    </source>
</evidence>
<evidence type="ECO:0000313" key="4">
    <source>
        <dbReference type="Proteomes" id="UP000015523"/>
    </source>
</evidence>
<dbReference type="EMBL" id="AUWY01000021">
    <property type="protein sequence ID" value="EQB34059.1"/>
    <property type="molecule type" value="Genomic_DNA"/>
</dbReference>
<dbReference type="GO" id="GO:0050661">
    <property type="term" value="F:NADP binding"/>
    <property type="evidence" value="ECO:0007669"/>
    <property type="project" value="InterPro"/>
</dbReference>
<dbReference type="Proteomes" id="UP000015523">
    <property type="component" value="Unassembled WGS sequence"/>
</dbReference>
<dbReference type="PANTHER" id="PTHR43580:SF2">
    <property type="entry name" value="CYTOKINE-LIKE NUCLEAR FACTOR N-PAC"/>
    <property type="match status" value="1"/>
</dbReference>
<dbReference type="Gene3D" id="3.40.50.720">
    <property type="entry name" value="NAD(P)-binding Rossmann-like Domain"/>
    <property type="match status" value="1"/>
</dbReference>
<dbReference type="InterPro" id="IPR013328">
    <property type="entry name" value="6PGD_dom2"/>
</dbReference>
<evidence type="ECO:0000259" key="1">
    <source>
        <dbReference type="Pfam" id="PF03446"/>
    </source>
</evidence>
<dbReference type="InterPro" id="IPR006115">
    <property type="entry name" value="6PGDH_NADP-bd"/>
</dbReference>
<dbReference type="AlphaFoldDB" id="T0KBI0"/>
<name>T0KBI0_9SPHN</name>
<dbReference type="Pfam" id="PF14833">
    <property type="entry name" value="NAD_binding_11"/>
    <property type="match status" value="1"/>
</dbReference>
<dbReference type="eggNOG" id="COG2084">
    <property type="taxonomic scope" value="Bacteria"/>
</dbReference>
<feature type="domain" description="3-hydroxyisobutyrate dehydrogenase-like NAD-binding" evidence="2">
    <location>
        <begin position="106"/>
        <end position="225"/>
    </location>
</feature>
<dbReference type="Gene3D" id="1.10.1040.10">
    <property type="entry name" value="N-(1-d-carboxylethyl)-l-norvaline Dehydrogenase, domain 2"/>
    <property type="match status" value="1"/>
</dbReference>
<dbReference type="InterPro" id="IPR008927">
    <property type="entry name" value="6-PGluconate_DH-like_C_sf"/>
</dbReference>
<feature type="domain" description="6-phosphogluconate dehydrogenase NADP-binding" evidence="1">
    <location>
        <begin position="2"/>
        <end position="103"/>
    </location>
</feature>
<keyword evidence="4" id="KW-1185">Reference proteome</keyword>